<dbReference type="RefSeq" id="WP_267927122.1">
    <property type="nucleotide sequence ID" value="NZ_AP024233.1"/>
</dbReference>
<dbReference type="GO" id="GO:0003824">
    <property type="term" value="F:catalytic activity"/>
    <property type="evidence" value="ECO:0007669"/>
    <property type="project" value="InterPro"/>
</dbReference>
<dbReference type="SMART" id="SM00729">
    <property type="entry name" value="Elp3"/>
    <property type="match status" value="1"/>
</dbReference>
<sequence>MLTSHERRSATWTIRPWRRGLAVHRKLSYPARYGCYHELITPQAVYHMGLDGFPRFLQGTGPDWSHPQEWLKLTRNGDWVYYSTQGYSDLFDLTGEYYYPLLPYPSNPIFQGSPHTVPGVADLLAAHDQHCAEAARLASTCCSRQETAVLRSFSRWTSTQIRRHAGALHRLIQGRIPVLPPDCRHVDYDVLPILLTEGCLANCGFCRIKTGTEFRLRSQREVRDQLEGMKNLLGEEIGNYRAVFLGQHDCLAAGSRAIVQALDQIEATLAPGTVHVRKPVAFLFGSTRSLLALDDDDLRRLDRSPFRIVVNIGLESFDQETLEILKKPVRAEENWLALQKMVTINRRYPGISISGNLVLGDGLGSGHIQRTLDVLSELPRSQPGSTLYLSPLAGACRTRDILAILRRLKDLMRLEIYPYLIQQL</sequence>
<dbReference type="PANTHER" id="PTHR43409">
    <property type="entry name" value="ANAEROBIC MAGNESIUM-PROTOPORPHYRIN IX MONOMETHYL ESTER CYCLASE-RELATED"/>
    <property type="match status" value="1"/>
</dbReference>
<keyword evidence="8" id="KW-1185">Reference proteome</keyword>
<comment type="cofactor">
    <cofactor evidence="1">
        <name>[4Fe-4S] cluster</name>
        <dbReference type="ChEBI" id="CHEBI:49883"/>
    </cofactor>
</comment>
<evidence type="ECO:0000256" key="4">
    <source>
        <dbReference type="ARBA" id="ARBA00023004"/>
    </source>
</evidence>
<dbReference type="Gene3D" id="3.80.30.20">
    <property type="entry name" value="tm_1862 like domain"/>
    <property type="match status" value="1"/>
</dbReference>
<dbReference type="GO" id="GO:0046872">
    <property type="term" value="F:metal ion binding"/>
    <property type="evidence" value="ECO:0007669"/>
    <property type="project" value="UniProtKB-KW"/>
</dbReference>
<dbReference type="SFLD" id="SFLDG01082">
    <property type="entry name" value="B12-binding_domain_containing"/>
    <property type="match status" value="1"/>
</dbReference>
<dbReference type="EMBL" id="AP024233">
    <property type="protein sequence ID" value="BCO10390.1"/>
    <property type="molecule type" value="Genomic_DNA"/>
</dbReference>
<dbReference type="PANTHER" id="PTHR43409:SF4">
    <property type="entry name" value="RADICAL SAM SUPERFAMILY PROTEIN"/>
    <property type="match status" value="1"/>
</dbReference>
<evidence type="ECO:0000256" key="2">
    <source>
        <dbReference type="ARBA" id="ARBA00022691"/>
    </source>
</evidence>
<evidence type="ECO:0000256" key="3">
    <source>
        <dbReference type="ARBA" id="ARBA00022723"/>
    </source>
</evidence>
<keyword evidence="4" id="KW-0408">Iron</keyword>
<dbReference type="Pfam" id="PF04055">
    <property type="entry name" value="Radical_SAM"/>
    <property type="match status" value="1"/>
</dbReference>
<dbReference type="PROSITE" id="PS51918">
    <property type="entry name" value="RADICAL_SAM"/>
    <property type="match status" value="1"/>
</dbReference>
<evidence type="ECO:0000313" key="8">
    <source>
        <dbReference type="Proteomes" id="UP001063350"/>
    </source>
</evidence>
<dbReference type="SFLD" id="SFLDS00029">
    <property type="entry name" value="Radical_SAM"/>
    <property type="match status" value="1"/>
</dbReference>
<evidence type="ECO:0000256" key="5">
    <source>
        <dbReference type="ARBA" id="ARBA00023014"/>
    </source>
</evidence>
<dbReference type="GO" id="GO:0051536">
    <property type="term" value="F:iron-sulfur cluster binding"/>
    <property type="evidence" value="ECO:0007669"/>
    <property type="project" value="UniProtKB-KW"/>
</dbReference>
<dbReference type="AlphaFoldDB" id="A0A915XJJ6"/>
<dbReference type="InterPro" id="IPR058240">
    <property type="entry name" value="rSAM_sf"/>
</dbReference>
<evidence type="ECO:0000313" key="7">
    <source>
        <dbReference type="EMBL" id="BCO10390.1"/>
    </source>
</evidence>
<proteinExistence type="predicted"/>
<dbReference type="InterPro" id="IPR023404">
    <property type="entry name" value="rSAM_horseshoe"/>
</dbReference>
<dbReference type="KEGG" id="ddu:GF1_27660"/>
<name>A0A915XJJ6_9BACT</name>
<dbReference type="InterPro" id="IPR007197">
    <property type="entry name" value="rSAM"/>
</dbReference>
<keyword evidence="5" id="KW-0411">Iron-sulfur</keyword>
<dbReference type="Proteomes" id="UP001063350">
    <property type="component" value="Chromosome"/>
</dbReference>
<evidence type="ECO:0000259" key="6">
    <source>
        <dbReference type="PROSITE" id="PS51918"/>
    </source>
</evidence>
<reference evidence="7" key="1">
    <citation type="submission" date="2020-12" db="EMBL/GenBank/DDBJ databases">
        <title>Desulfobium dissulfuricans gen. nov., sp. nov., a novel mesophilic, sulfate-reducing bacterium isolated from a deep-sea hydrothermal vent.</title>
        <authorList>
            <person name="Hashimoto Y."/>
            <person name="Tame A."/>
            <person name="Sawayama S."/>
            <person name="Miyazaki J."/>
            <person name="Takai K."/>
            <person name="Nakagawa S."/>
        </authorList>
    </citation>
    <scope>NUCLEOTIDE SEQUENCE</scope>
    <source>
        <strain evidence="7">GF1</strain>
    </source>
</reference>
<dbReference type="SUPFAM" id="SSF102114">
    <property type="entry name" value="Radical SAM enzymes"/>
    <property type="match status" value="1"/>
</dbReference>
<organism evidence="7 8">
    <name type="scientific">Desulfolithobacter dissulfuricans</name>
    <dbReference type="NCBI Taxonomy" id="2795293"/>
    <lineage>
        <taxon>Bacteria</taxon>
        <taxon>Pseudomonadati</taxon>
        <taxon>Thermodesulfobacteriota</taxon>
        <taxon>Desulfobulbia</taxon>
        <taxon>Desulfobulbales</taxon>
        <taxon>Desulfobulbaceae</taxon>
        <taxon>Desulfolithobacter</taxon>
    </lineage>
</organism>
<dbReference type="InterPro" id="IPR051198">
    <property type="entry name" value="BchE-like"/>
</dbReference>
<feature type="domain" description="Radical SAM core" evidence="6">
    <location>
        <begin position="185"/>
        <end position="424"/>
    </location>
</feature>
<evidence type="ECO:0000256" key="1">
    <source>
        <dbReference type="ARBA" id="ARBA00001966"/>
    </source>
</evidence>
<keyword evidence="2" id="KW-0949">S-adenosyl-L-methionine</keyword>
<keyword evidence="3" id="KW-0479">Metal-binding</keyword>
<gene>
    <name evidence="7" type="ORF">GF1_27660</name>
</gene>
<accession>A0A915XJJ6</accession>
<dbReference type="InterPro" id="IPR006638">
    <property type="entry name" value="Elp3/MiaA/NifB-like_rSAM"/>
</dbReference>
<protein>
    <recommendedName>
        <fullName evidence="6">Radical SAM core domain-containing protein</fullName>
    </recommendedName>
</protein>